<dbReference type="InterPro" id="IPR036097">
    <property type="entry name" value="HisK_dim/P_sf"/>
</dbReference>
<keyword evidence="5" id="KW-0808">Transferase</keyword>
<dbReference type="InterPro" id="IPR003661">
    <property type="entry name" value="HisK_dim/P_dom"/>
</dbReference>
<dbReference type="PRINTS" id="PR00344">
    <property type="entry name" value="BCTRLSENSOR"/>
</dbReference>
<dbReference type="CDD" id="cd00082">
    <property type="entry name" value="HisKA"/>
    <property type="match status" value="1"/>
</dbReference>
<dbReference type="SMART" id="SM00388">
    <property type="entry name" value="HisKA"/>
    <property type="match status" value="1"/>
</dbReference>
<feature type="region of interest" description="Disordered" evidence="9">
    <location>
        <begin position="85"/>
        <end position="108"/>
    </location>
</feature>
<dbReference type="FunFam" id="3.30.565.10:FF:000006">
    <property type="entry name" value="Sensor histidine kinase WalK"/>
    <property type="match status" value="1"/>
</dbReference>
<comment type="catalytic activity">
    <reaction evidence="1">
        <text>ATP + protein L-histidine = ADP + protein N-phospho-L-histidine.</text>
        <dbReference type="EC" id="2.7.13.3"/>
    </reaction>
</comment>
<dbReference type="RefSeq" id="WP_004608579.1">
    <property type="nucleotide sequence ID" value="NZ_AP024846.1"/>
</dbReference>
<reference evidence="12 13" key="1">
    <citation type="submission" date="2019-08" db="EMBL/GenBank/DDBJ databases">
        <title>In-depth cultivation of the pig gut microbiome towards novel bacterial diversity and tailored functional studies.</title>
        <authorList>
            <person name="Wylensek D."/>
            <person name="Hitch T.C.A."/>
            <person name="Clavel T."/>
        </authorList>
    </citation>
    <scope>NUCLEOTIDE SEQUENCE [LARGE SCALE GENOMIC DNA]</scope>
    <source>
        <strain evidence="12 13">BL-389-WT-3D</strain>
    </source>
</reference>
<dbReference type="Pfam" id="PF02518">
    <property type="entry name" value="HATPase_c"/>
    <property type="match status" value="1"/>
</dbReference>
<dbReference type="EMBL" id="VUMB01000018">
    <property type="protein sequence ID" value="MSS40649.1"/>
    <property type="molecule type" value="Genomic_DNA"/>
</dbReference>
<keyword evidence="7" id="KW-0902">Two-component regulatory system</keyword>
<dbReference type="GO" id="GO:0016036">
    <property type="term" value="P:cellular response to phosphate starvation"/>
    <property type="evidence" value="ECO:0007669"/>
    <property type="project" value="TreeGrafter"/>
</dbReference>
<dbReference type="SUPFAM" id="SSF47384">
    <property type="entry name" value="Homodimeric domain of signal transducing histidine kinase"/>
    <property type="match status" value="1"/>
</dbReference>
<keyword evidence="6 12" id="KW-0418">Kinase</keyword>
<dbReference type="Pfam" id="PF00512">
    <property type="entry name" value="HisKA"/>
    <property type="match status" value="1"/>
</dbReference>
<dbReference type="InterPro" id="IPR005467">
    <property type="entry name" value="His_kinase_dom"/>
</dbReference>
<evidence type="ECO:0000256" key="4">
    <source>
        <dbReference type="ARBA" id="ARBA00022553"/>
    </source>
</evidence>
<dbReference type="InterPro" id="IPR050351">
    <property type="entry name" value="BphY/WalK/GraS-like"/>
</dbReference>
<dbReference type="InterPro" id="IPR036890">
    <property type="entry name" value="HATPase_C_sf"/>
</dbReference>
<proteinExistence type="predicted"/>
<accession>A0A844FCD5</accession>
<evidence type="ECO:0000256" key="7">
    <source>
        <dbReference type="ARBA" id="ARBA00023012"/>
    </source>
</evidence>
<organism evidence="12 13">
    <name type="scientific">Clostridium scindens (strain JCM 10418 / VPI 12708)</name>
    <dbReference type="NCBI Taxonomy" id="29347"/>
    <lineage>
        <taxon>Bacteria</taxon>
        <taxon>Bacillati</taxon>
        <taxon>Bacillota</taxon>
        <taxon>Clostridia</taxon>
        <taxon>Lachnospirales</taxon>
        <taxon>Lachnospiraceae</taxon>
    </lineage>
</organism>
<dbReference type="InterPro" id="IPR003594">
    <property type="entry name" value="HATPase_dom"/>
</dbReference>
<dbReference type="GeneID" id="62695811"/>
<evidence type="ECO:0000256" key="6">
    <source>
        <dbReference type="ARBA" id="ARBA00022777"/>
    </source>
</evidence>
<evidence type="ECO:0000256" key="9">
    <source>
        <dbReference type="SAM" id="MobiDB-lite"/>
    </source>
</evidence>
<protein>
    <recommendedName>
        <fullName evidence="3">histidine kinase</fullName>
        <ecNumber evidence="3">2.7.13.3</ecNumber>
    </recommendedName>
</protein>
<evidence type="ECO:0000259" key="11">
    <source>
        <dbReference type="PROSITE" id="PS50109"/>
    </source>
</evidence>
<dbReference type="InterPro" id="IPR004358">
    <property type="entry name" value="Sig_transdc_His_kin-like_C"/>
</dbReference>
<keyword evidence="4" id="KW-0597">Phosphoprotein</keyword>
<evidence type="ECO:0000313" key="12">
    <source>
        <dbReference type="EMBL" id="MSS40649.1"/>
    </source>
</evidence>
<keyword evidence="10" id="KW-0812">Transmembrane</keyword>
<evidence type="ECO:0000256" key="10">
    <source>
        <dbReference type="SAM" id="Phobius"/>
    </source>
</evidence>
<dbReference type="CDD" id="cd00075">
    <property type="entry name" value="HATPase"/>
    <property type="match status" value="1"/>
</dbReference>
<feature type="transmembrane region" description="Helical" evidence="10">
    <location>
        <begin position="151"/>
        <end position="170"/>
    </location>
</feature>
<evidence type="ECO:0000256" key="5">
    <source>
        <dbReference type="ARBA" id="ARBA00022679"/>
    </source>
</evidence>
<dbReference type="PROSITE" id="PS50109">
    <property type="entry name" value="HIS_KIN"/>
    <property type="match status" value="1"/>
</dbReference>
<dbReference type="Gene3D" id="1.10.287.130">
    <property type="match status" value="1"/>
</dbReference>
<gene>
    <name evidence="12" type="ORF">FYJ37_09875</name>
</gene>
<dbReference type="EC" id="2.7.13.3" evidence="3"/>
<dbReference type="GO" id="GO:0000155">
    <property type="term" value="F:phosphorelay sensor kinase activity"/>
    <property type="evidence" value="ECO:0007669"/>
    <property type="project" value="InterPro"/>
</dbReference>
<name>A0A844FCD5_CLOSV</name>
<dbReference type="Gene3D" id="3.30.565.10">
    <property type="entry name" value="Histidine kinase-like ATPase, C-terminal domain"/>
    <property type="match status" value="1"/>
</dbReference>
<dbReference type="PANTHER" id="PTHR45453:SF1">
    <property type="entry name" value="PHOSPHATE REGULON SENSOR PROTEIN PHOR"/>
    <property type="match status" value="1"/>
</dbReference>
<evidence type="ECO:0000256" key="1">
    <source>
        <dbReference type="ARBA" id="ARBA00000085"/>
    </source>
</evidence>
<keyword evidence="8 10" id="KW-0472">Membrane</keyword>
<evidence type="ECO:0000256" key="3">
    <source>
        <dbReference type="ARBA" id="ARBA00012438"/>
    </source>
</evidence>
<dbReference type="AlphaFoldDB" id="A0A844FCD5"/>
<dbReference type="SUPFAM" id="SSF55874">
    <property type="entry name" value="ATPase domain of HSP90 chaperone/DNA topoisomerase II/histidine kinase"/>
    <property type="match status" value="1"/>
</dbReference>
<evidence type="ECO:0000256" key="8">
    <source>
        <dbReference type="ARBA" id="ARBA00023136"/>
    </source>
</evidence>
<dbReference type="Proteomes" id="UP000462363">
    <property type="component" value="Unassembled WGS sequence"/>
</dbReference>
<evidence type="ECO:0000313" key="13">
    <source>
        <dbReference type="Proteomes" id="UP000462363"/>
    </source>
</evidence>
<dbReference type="PANTHER" id="PTHR45453">
    <property type="entry name" value="PHOSPHATE REGULON SENSOR PROTEIN PHOR"/>
    <property type="match status" value="1"/>
</dbReference>
<keyword evidence="10" id="KW-1133">Transmembrane helix</keyword>
<dbReference type="FunFam" id="1.10.287.130:FF:000001">
    <property type="entry name" value="Two-component sensor histidine kinase"/>
    <property type="match status" value="1"/>
</dbReference>
<evidence type="ECO:0000256" key="2">
    <source>
        <dbReference type="ARBA" id="ARBA00004370"/>
    </source>
</evidence>
<feature type="compositionally biased region" description="Basic and acidic residues" evidence="9">
    <location>
        <begin position="85"/>
        <end position="102"/>
    </location>
</feature>
<comment type="caution">
    <text evidence="12">The sequence shown here is derived from an EMBL/GenBank/DDBJ whole genome shotgun (WGS) entry which is preliminary data.</text>
</comment>
<dbReference type="GO" id="GO:0005886">
    <property type="term" value="C:plasma membrane"/>
    <property type="evidence" value="ECO:0007669"/>
    <property type="project" value="TreeGrafter"/>
</dbReference>
<sequence>MRRKIQRSMILVITTTLLITYAITTFVVYRQTISLMEDEIRQEADYICAAVGISGEAYLKEMDAVRKNTRVTMIDRQGKVTYDSKEDEVTLENHKSRPEVKEALSTGSGQDIRKSDTLGQEMFYYAQRLADGNVLRVSKTVDTAFFTAIRILPAMGVIAVMMLLIAWILARWQVARLIRPINELDLDNPMENDVYEELTPLLMSIDRQNKEKDAIANMRKEFSANVSHELKTPLTSISGYAEIMKDGLVKPEDMKKFSERIYNEASRLITLVEDIIKLSRLDEGKVELEKEEVDLYQLAREVCSRLAPQANARDIRIEVTGESVVYRGIRQILDEMVYNICENAIKYNKDGGTLSVWVGSTLKGKKIIVTDTGIGIPADQQERIFERFYRVDKSHSKESGGTGLGLSIVKHGAMIHDADIRVESEVGKGTRMELTF</sequence>
<dbReference type="SMART" id="SM00387">
    <property type="entry name" value="HATPase_c"/>
    <property type="match status" value="1"/>
</dbReference>
<comment type="subcellular location">
    <subcellularLocation>
        <location evidence="2">Membrane</location>
    </subcellularLocation>
</comment>
<feature type="domain" description="Histidine kinase" evidence="11">
    <location>
        <begin position="225"/>
        <end position="436"/>
    </location>
</feature>
<dbReference type="GO" id="GO:0004721">
    <property type="term" value="F:phosphoprotein phosphatase activity"/>
    <property type="evidence" value="ECO:0007669"/>
    <property type="project" value="TreeGrafter"/>
</dbReference>
<dbReference type="Gene3D" id="3.30.450.20">
    <property type="entry name" value="PAS domain"/>
    <property type="match status" value="1"/>
</dbReference>